<proteinExistence type="predicted"/>
<dbReference type="EMBL" id="BAAABZ010000099">
    <property type="protein sequence ID" value="GAA0575120.1"/>
    <property type="molecule type" value="Genomic_DNA"/>
</dbReference>
<name>A0ABP3PTA5_9ACTN</name>
<accession>A0ABP3PTA5</accession>
<keyword evidence="2" id="KW-1185">Reference proteome</keyword>
<reference evidence="2" key="1">
    <citation type="journal article" date="2019" name="Int. J. Syst. Evol. Microbiol.">
        <title>The Global Catalogue of Microorganisms (GCM) 10K type strain sequencing project: providing services to taxonomists for standard genome sequencing and annotation.</title>
        <authorList>
            <consortium name="The Broad Institute Genomics Platform"/>
            <consortium name="The Broad Institute Genome Sequencing Center for Infectious Disease"/>
            <person name="Wu L."/>
            <person name="Ma J."/>
        </authorList>
    </citation>
    <scope>NUCLEOTIDE SEQUENCE [LARGE SCALE GENOMIC DNA]</scope>
    <source>
        <strain evidence="2">JCM 5052</strain>
    </source>
</reference>
<gene>
    <name evidence="1" type="ORF">GCM10010390_92680</name>
</gene>
<dbReference type="Proteomes" id="UP001501576">
    <property type="component" value="Unassembled WGS sequence"/>
</dbReference>
<sequence>MTHPAQTKPVTARRLTTRALRQIIRFSDPAATATIAVMAILWISHTGPAWIATADDWTIVTYGIGIAAARVVLDVIAEWLIDLADPDRWDGDIAYAIAEDLRQLRTDITMGADPDEVLDSLSTSNLVPELLETLRGLSTQYAALGDEDEKQRLLAAVLHLRHADQNIGYGPDQIAALHAATADQTSLR</sequence>
<evidence type="ECO:0000313" key="1">
    <source>
        <dbReference type="EMBL" id="GAA0575120.1"/>
    </source>
</evidence>
<evidence type="ECO:0000313" key="2">
    <source>
        <dbReference type="Proteomes" id="UP001501576"/>
    </source>
</evidence>
<organism evidence="1 2">
    <name type="scientific">Streptomyces mordarskii</name>
    <dbReference type="NCBI Taxonomy" id="1226758"/>
    <lineage>
        <taxon>Bacteria</taxon>
        <taxon>Bacillati</taxon>
        <taxon>Actinomycetota</taxon>
        <taxon>Actinomycetes</taxon>
        <taxon>Kitasatosporales</taxon>
        <taxon>Streptomycetaceae</taxon>
        <taxon>Streptomyces</taxon>
    </lineage>
</organism>
<dbReference type="RefSeq" id="WP_346161789.1">
    <property type="nucleotide sequence ID" value="NZ_BAAABZ010000099.1"/>
</dbReference>
<protein>
    <submittedName>
        <fullName evidence="1">Uncharacterized protein</fullName>
    </submittedName>
</protein>
<comment type="caution">
    <text evidence="1">The sequence shown here is derived from an EMBL/GenBank/DDBJ whole genome shotgun (WGS) entry which is preliminary data.</text>
</comment>